<keyword evidence="3" id="KW-0677">Repeat</keyword>
<evidence type="ECO:0000256" key="1">
    <source>
        <dbReference type="ARBA" id="ARBA00004167"/>
    </source>
</evidence>
<evidence type="ECO:0000256" key="7">
    <source>
        <dbReference type="ARBA" id="ARBA00038030"/>
    </source>
</evidence>
<evidence type="ECO:0000256" key="5">
    <source>
        <dbReference type="ARBA" id="ARBA00022989"/>
    </source>
</evidence>
<evidence type="ECO:0000256" key="3">
    <source>
        <dbReference type="ARBA" id="ARBA00022737"/>
    </source>
</evidence>
<dbReference type="PANTHER" id="PTHR46208">
    <property type="entry name" value="MITOCHONDRIAL IMPORT RECEPTOR SUBUNIT TOM70"/>
    <property type="match status" value="1"/>
</dbReference>
<keyword evidence="6" id="KW-0472">Membrane</keyword>
<dbReference type="HOGENOM" id="CLU_542645_0_0_0"/>
<dbReference type="NCBIfam" id="NF047558">
    <property type="entry name" value="TPR_END_plus"/>
    <property type="match status" value="1"/>
</dbReference>
<accession>G8P0U2</accession>
<dbReference type="SMART" id="SM00028">
    <property type="entry name" value="TPR"/>
    <property type="match status" value="3"/>
</dbReference>
<dbReference type="KEGG" id="gma:AciX8_1446"/>
<comment type="similarity">
    <text evidence="7">Belongs to the Tom70 family.</text>
</comment>
<protein>
    <submittedName>
        <fullName evidence="10">Uncharacterized protein</fullName>
    </submittedName>
</protein>
<dbReference type="GO" id="GO:0008320">
    <property type="term" value="F:protein transmembrane transporter activity"/>
    <property type="evidence" value="ECO:0007669"/>
    <property type="project" value="TreeGrafter"/>
</dbReference>
<feature type="region of interest" description="Disordered" evidence="9">
    <location>
        <begin position="84"/>
        <end position="106"/>
    </location>
</feature>
<reference evidence="10 11" key="1">
    <citation type="submission" date="2011-11" db="EMBL/GenBank/DDBJ databases">
        <title>Complete sequence of Granulicella mallensis MP5ACTX8.</title>
        <authorList>
            <consortium name="US DOE Joint Genome Institute"/>
            <person name="Lucas S."/>
            <person name="Copeland A."/>
            <person name="Lapidus A."/>
            <person name="Cheng J.-F."/>
            <person name="Goodwin L."/>
            <person name="Pitluck S."/>
            <person name="Peters L."/>
            <person name="Lu M."/>
            <person name="Detter J.C."/>
            <person name="Han C."/>
            <person name="Tapia R."/>
            <person name="Land M."/>
            <person name="Hauser L."/>
            <person name="Kyrpides N."/>
            <person name="Ivanova N."/>
            <person name="Mikhailova N."/>
            <person name="Pagani I."/>
            <person name="Rawat S."/>
            <person name="Mannisto M."/>
            <person name="Haggblom M."/>
            <person name="Woyke T."/>
        </authorList>
    </citation>
    <scope>NUCLEOTIDE SEQUENCE [LARGE SCALE GENOMIC DNA]</scope>
    <source>
        <strain evidence="11">ATCC BAA-1857 / DSM 23137 / MP5ACTX8</strain>
    </source>
</reference>
<dbReference type="PANTHER" id="PTHR46208:SF1">
    <property type="entry name" value="MITOCHONDRIAL IMPORT RECEPTOR SUBUNIT TOM70"/>
    <property type="match status" value="1"/>
</dbReference>
<dbReference type="Gene3D" id="1.25.40.10">
    <property type="entry name" value="Tetratricopeptide repeat domain"/>
    <property type="match status" value="2"/>
</dbReference>
<proteinExistence type="inferred from homology"/>
<dbReference type="GO" id="GO:0030943">
    <property type="term" value="F:mitochondrion targeting sequence binding"/>
    <property type="evidence" value="ECO:0007669"/>
    <property type="project" value="TreeGrafter"/>
</dbReference>
<keyword evidence="11" id="KW-1185">Reference proteome</keyword>
<feature type="repeat" description="TPR" evidence="8">
    <location>
        <begin position="411"/>
        <end position="444"/>
    </location>
</feature>
<evidence type="ECO:0000256" key="4">
    <source>
        <dbReference type="ARBA" id="ARBA00022803"/>
    </source>
</evidence>
<sequence>MHPSSFQDCGMPLPPEWPRERLDSWKEVASFFRREVRTVQLWEKREGLPVRRQHHSKLGSIYAYRRELEQWWIARSAMNSTYGKQASQELHAQRAEAPTSSPEPTAASYPRILALPFELVHTAADRIMQRQTMDRFIHSLRDELTAELARTQLHTIILPAKALPSPGTSSLSFMKTVAKEFSVDLFLSGTMRHSGNQIRVFVQLIDGSDLRCLWSDRFDCEQQGFLTSQSSLASRIISGIPQQTFHRTKPSPSEPSATHSLAEQACRIGLHFWNQRSRATLMKAIGYFKDALEIDPQCALAYAGMANSYVSMSYNHLLPARQAAVSAYEAVQTAIKLDRSSLTVRNALINVLTNCTWEWSKAEQECKQLVDSGLMNGRTIQLYSSLMGSQGRHEEAISLALHAHRLEPLAPPVNNQVSLAYFYGGDYESALSFIRRTVELEPQYIMGYAMLGRIESERGNWTDAMAAFNRAVEVSNHSLYSQALLAYAHAGSGDARRANEILNGLKSRSNDACFPAYDISAVHAILNQKEQALESLSRAYEVRDMKTIFIKQDPRFFNLRDTPGFQEIASSNYQM</sequence>
<evidence type="ECO:0000256" key="8">
    <source>
        <dbReference type="PROSITE-ProRule" id="PRU00339"/>
    </source>
</evidence>
<comment type="subcellular location">
    <subcellularLocation>
        <location evidence="1">Membrane</location>
        <topology evidence="1">Single-pass membrane protein</topology>
    </subcellularLocation>
</comment>
<evidence type="ECO:0000256" key="6">
    <source>
        <dbReference type="ARBA" id="ARBA00023136"/>
    </source>
</evidence>
<dbReference type="AlphaFoldDB" id="G8P0U2"/>
<dbReference type="eggNOG" id="COG5616">
    <property type="taxonomic scope" value="Bacteria"/>
</dbReference>
<keyword evidence="2" id="KW-0812">Transmembrane</keyword>
<dbReference type="GO" id="GO:0016020">
    <property type="term" value="C:membrane"/>
    <property type="evidence" value="ECO:0007669"/>
    <property type="project" value="UniProtKB-SubCell"/>
</dbReference>
<keyword evidence="5" id="KW-1133">Transmembrane helix</keyword>
<dbReference type="eggNOG" id="COG0457">
    <property type="taxonomic scope" value="Bacteria"/>
</dbReference>
<dbReference type="GO" id="GO:0030150">
    <property type="term" value="P:protein import into mitochondrial matrix"/>
    <property type="evidence" value="ECO:0007669"/>
    <property type="project" value="TreeGrafter"/>
</dbReference>
<keyword evidence="4 8" id="KW-0802">TPR repeat</keyword>
<dbReference type="InterPro" id="IPR019734">
    <property type="entry name" value="TPR_rpt"/>
</dbReference>
<dbReference type="InterPro" id="IPR011990">
    <property type="entry name" value="TPR-like_helical_dom_sf"/>
</dbReference>
<dbReference type="STRING" id="682795.AciX8_1446"/>
<dbReference type="PROSITE" id="PS50005">
    <property type="entry name" value="TPR"/>
    <property type="match status" value="2"/>
</dbReference>
<name>G8P0U2_GRAMM</name>
<dbReference type="EMBL" id="CP003130">
    <property type="protein sequence ID" value="AEU35789.1"/>
    <property type="molecule type" value="Genomic_DNA"/>
</dbReference>
<gene>
    <name evidence="10" type="ordered locus">AciX8_1446</name>
</gene>
<evidence type="ECO:0000256" key="9">
    <source>
        <dbReference type="SAM" id="MobiDB-lite"/>
    </source>
</evidence>
<evidence type="ECO:0000256" key="2">
    <source>
        <dbReference type="ARBA" id="ARBA00022692"/>
    </source>
</evidence>
<evidence type="ECO:0000313" key="10">
    <source>
        <dbReference type="EMBL" id="AEU35789.1"/>
    </source>
</evidence>
<evidence type="ECO:0000313" key="11">
    <source>
        <dbReference type="Proteomes" id="UP000007113"/>
    </source>
</evidence>
<dbReference type="SUPFAM" id="SSF48452">
    <property type="entry name" value="TPR-like"/>
    <property type="match status" value="2"/>
</dbReference>
<feature type="repeat" description="TPR" evidence="8">
    <location>
        <begin position="445"/>
        <end position="478"/>
    </location>
</feature>
<dbReference type="Proteomes" id="UP000007113">
    <property type="component" value="Chromosome"/>
</dbReference>
<organism evidence="10 11">
    <name type="scientific">Granulicella mallensis (strain ATCC BAA-1857 / DSM 23137 / MP5ACTX8)</name>
    <dbReference type="NCBI Taxonomy" id="682795"/>
    <lineage>
        <taxon>Bacteria</taxon>
        <taxon>Pseudomonadati</taxon>
        <taxon>Acidobacteriota</taxon>
        <taxon>Terriglobia</taxon>
        <taxon>Terriglobales</taxon>
        <taxon>Acidobacteriaceae</taxon>
        <taxon>Granulicella</taxon>
    </lineage>
</organism>